<protein>
    <submittedName>
        <fullName evidence="1">Uncharacterized protein</fullName>
    </submittedName>
</protein>
<reference evidence="1" key="1">
    <citation type="submission" date="2019-01" db="EMBL/GenBank/DDBJ databases">
        <title>Genomic signatures and co-occurrence patterns of the ultra-small Saccharimodia (Patescibacteria phylum) suggest a symbiotic lifestyle.</title>
        <authorList>
            <person name="Lemos L."/>
            <person name="Medeiros J."/>
            <person name="Andreote F."/>
            <person name="Fernandes G."/>
            <person name="Varani A."/>
            <person name="Oliveira G."/>
            <person name="Pylro V."/>
        </authorList>
    </citation>
    <scope>NUCLEOTIDE SEQUENCE [LARGE SCALE GENOMIC DNA]</scope>
    <source>
        <strain evidence="1">AMD02</strain>
    </source>
</reference>
<accession>A0A4Q0AI54</accession>
<evidence type="ECO:0000313" key="1">
    <source>
        <dbReference type="EMBL" id="RWZ78824.1"/>
    </source>
</evidence>
<proteinExistence type="predicted"/>
<dbReference type="EMBL" id="SCKX01000001">
    <property type="protein sequence ID" value="RWZ78824.1"/>
    <property type="molecule type" value="Genomic_DNA"/>
</dbReference>
<organism evidence="1 2">
    <name type="scientific">Candidatus Microsaccharimonas sossegonensis</name>
    <dbReference type="NCBI Taxonomy" id="2506948"/>
    <lineage>
        <taxon>Bacteria</taxon>
        <taxon>Candidatus Saccharimonadota</taxon>
        <taxon>Candidatus Saccharimonadia</taxon>
        <taxon>Candidatus Saccharimonadales</taxon>
        <taxon>Candidatus Saccharimonadaceae</taxon>
        <taxon>Candidatus Microsaccharimonas</taxon>
    </lineage>
</organism>
<gene>
    <name evidence="1" type="ORF">EOT05_03695</name>
</gene>
<dbReference type="Proteomes" id="UP000289257">
    <property type="component" value="Unassembled WGS sequence"/>
</dbReference>
<comment type="caution">
    <text evidence="1">The sequence shown here is derived from an EMBL/GenBank/DDBJ whole genome shotgun (WGS) entry which is preliminary data.</text>
</comment>
<name>A0A4Q0AI54_9BACT</name>
<dbReference type="AlphaFoldDB" id="A0A4Q0AI54"/>
<keyword evidence="2" id="KW-1185">Reference proteome</keyword>
<sequence>MNETVPIHLTSRGEYDVLSPDRIKTQKLARGVIYTLMLAINNDMREAGRLIVELPQVPVFGAGILDGAAFLDVVCMDDDARPVFSLSGVMRMDQLYLEPRHLRLTQDGRTLREGYFLTNEDEGMPALQLDELVGNLNYTRLPL</sequence>
<evidence type="ECO:0000313" key="2">
    <source>
        <dbReference type="Proteomes" id="UP000289257"/>
    </source>
</evidence>